<evidence type="ECO:0000313" key="1">
    <source>
        <dbReference type="EMBL" id="MPC41319.1"/>
    </source>
</evidence>
<proteinExistence type="predicted"/>
<name>A0A5B7F7W0_PORTR</name>
<evidence type="ECO:0000313" key="2">
    <source>
        <dbReference type="Proteomes" id="UP000324222"/>
    </source>
</evidence>
<dbReference type="AlphaFoldDB" id="A0A5B7F7W0"/>
<protein>
    <submittedName>
        <fullName evidence="1">Uncharacterized protein</fullName>
    </submittedName>
</protein>
<dbReference type="EMBL" id="VSRR010005009">
    <property type="protein sequence ID" value="MPC41319.1"/>
    <property type="molecule type" value="Genomic_DNA"/>
</dbReference>
<dbReference type="Proteomes" id="UP000324222">
    <property type="component" value="Unassembled WGS sequence"/>
</dbReference>
<sequence>MRACSTPARYELLHYTSNSHSGIENELRRLKLNHIRMTATLINVERFLIDSQEQMSLPLLLEGP</sequence>
<accession>A0A5B7F7W0</accession>
<comment type="caution">
    <text evidence="1">The sequence shown here is derived from an EMBL/GenBank/DDBJ whole genome shotgun (WGS) entry which is preliminary data.</text>
</comment>
<keyword evidence="2" id="KW-1185">Reference proteome</keyword>
<organism evidence="1 2">
    <name type="scientific">Portunus trituberculatus</name>
    <name type="common">Swimming crab</name>
    <name type="synonym">Neptunus trituberculatus</name>
    <dbReference type="NCBI Taxonomy" id="210409"/>
    <lineage>
        <taxon>Eukaryota</taxon>
        <taxon>Metazoa</taxon>
        <taxon>Ecdysozoa</taxon>
        <taxon>Arthropoda</taxon>
        <taxon>Crustacea</taxon>
        <taxon>Multicrustacea</taxon>
        <taxon>Malacostraca</taxon>
        <taxon>Eumalacostraca</taxon>
        <taxon>Eucarida</taxon>
        <taxon>Decapoda</taxon>
        <taxon>Pleocyemata</taxon>
        <taxon>Brachyura</taxon>
        <taxon>Eubrachyura</taxon>
        <taxon>Portunoidea</taxon>
        <taxon>Portunidae</taxon>
        <taxon>Portuninae</taxon>
        <taxon>Portunus</taxon>
    </lineage>
</organism>
<gene>
    <name evidence="1" type="ORF">E2C01_034909</name>
</gene>
<reference evidence="1 2" key="1">
    <citation type="submission" date="2019-05" db="EMBL/GenBank/DDBJ databases">
        <title>Another draft genome of Portunus trituberculatus and its Hox gene families provides insights of decapod evolution.</title>
        <authorList>
            <person name="Jeong J.-H."/>
            <person name="Song I."/>
            <person name="Kim S."/>
            <person name="Choi T."/>
            <person name="Kim D."/>
            <person name="Ryu S."/>
            <person name="Kim W."/>
        </authorList>
    </citation>
    <scope>NUCLEOTIDE SEQUENCE [LARGE SCALE GENOMIC DNA]</scope>
    <source>
        <tissue evidence="1">Muscle</tissue>
    </source>
</reference>